<proteinExistence type="predicted"/>
<accession>A0ABN7WUC7</accession>
<dbReference type="EMBL" id="CAJVQB010064125">
    <property type="protein sequence ID" value="CAG8840914.1"/>
    <property type="molecule type" value="Genomic_DNA"/>
</dbReference>
<gene>
    <name evidence="1" type="ORF">GMARGA_LOCUS35148</name>
</gene>
<protein>
    <submittedName>
        <fullName evidence="1">26694_t:CDS:1</fullName>
    </submittedName>
</protein>
<organism evidence="1 2">
    <name type="scientific">Gigaspora margarita</name>
    <dbReference type="NCBI Taxonomy" id="4874"/>
    <lineage>
        <taxon>Eukaryota</taxon>
        <taxon>Fungi</taxon>
        <taxon>Fungi incertae sedis</taxon>
        <taxon>Mucoromycota</taxon>
        <taxon>Glomeromycotina</taxon>
        <taxon>Glomeromycetes</taxon>
        <taxon>Diversisporales</taxon>
        <taxon>Gigasporaceae</taxon>
        <taxon>Gigaspora</taxon>
    </lineage>
</organism>
<reference evidence="1 2" key="1">
    <citation type="submission" date="2021-06" db="EMBL/GenBank/DDBJ databases">
        <authorList>
            <person name="Kallberg Y."/>
            <person name="Tangrot J."/>
            <person name="Rosling A."/>
        </authorList>
    </citation>
    <scope>NUCLEOTIDE SEQUENCE [LARGE SCALE GENOMIC DNA]</scope>
    <source>
        <strain evidence="1 2">120-4 pot B 10/14</strain>
    </source>
</reference>
<comment type="caution">
    <text evidence="1">The sequence shown here is derived from an EMBL/GenBank/DDBJ whole genome shotgun (WGS) entry which is preliminary data.</text>
</comment>
<sequence length="52" mass="6215">HVKKRKRKGRKSGSFVRQFFKKYDAVICTPDNLEEEVKKVQYLFDGCDTEYV</sequence>
<evidence type="ECO:0000313" key="1">
    <source>
        <dbReference type="EMBL" id="CAG8840914.1"/>
    </source>
</evidence>
<name>A0ABN7WUC7_GIGMA</name>
<evidence type="ECO:0000313" key="2">
    <source>
        <dbReference type="Proteomes" id="UP000789901"/>
    </source>
</evidence>
<feature type="non-terminal residue" evidence="1">
    <location>
        <position position="1"/>
    </location>
</feature>
<dbReference type="Proteomes" id="UP000789901">
    <property type="component" value="Unassembled WGS sequence"/>
</dbReference>
<keyword evidence="2" id="KW-1185">Reference proteome</keyword>